<feature type="repeat" description="ANK" evidence="1">
    <location>
        <begin position="169"/>
        <end position="203"/>
    </location>
</feature>
<dbReference type="AlphaFoldDB" id="A0A5B7GIY0"/>
<feature type="region of interest" description="Disordered" evidence="2">
    <location>
        <begin position="248"/>
        <end position="285"/>
    </location>
</feature>
<dbReference type="Pfam" id="PF12796">
    <property type="entry name" value="Ank_2"/>
    <property type="match status" value="1"/>
</dbReference>
<feature type="region of interest" description="Disordered" evidence="2">
    <location>
        <begin position="72"/>
        <end position="98"/>
    </location>
</feature>
<keyword evidence="3" id="KW-0732">Signal</keyword>
<dbReference type="InterPro" id="IPR036770">
    <property type="entry name" value="Ankyrin_rpt-contain_sf"/>
</dbReference>
<feature type="compositionally biased region" description="Polar residues" evidence="2">
    <location>
        <begin position="258"/>
        <end position="276"/>
    </location>
</feature>
<organism evidence="4 5">
    <name type="scientific">Portunus trituberculatus</name>
    <name type="common">Swimming crab</name>
    <name type="synonym">Neptunus trituberculatus</name>
    <dbReference type="NCBI Taxonomy" id="210409"/>
    <lineage>
        <taxon>Eukaryota</taxon>
        <taxon>Metazoa</taxon>
        <taxon>Ecdysozoa</taxon>
        <taxon>Arthropoda</taxon>
        <taxon>Crustacea</taxon>
        <taxon>Multicrustacea</taxon>
        <taxon>Malacostraca</taxon>
        <taxon>Eumalacostraca</taxon>
        <taxon>Eucarida</taxon>
        <taxon>Decapoda</taxon>
        <taxon>Pleocyemata</taxon>
        <taxon>Brachyura</taxon>
        <taxon>Eubrachyura</taxon>
        <taxon>Portunoidea</taxon>
        <taxon>Portunidae</taxon>
        <taxon>Portuninae</taxon>
        <taxon>Portunus</taxon>
    </lineage>
</organism>
<feature type="signal peptide" evidence="3">
    <location>
        <begin position="1"/>
        <end position="18"/>
    </location>
</feature>
<keyword evidence="5" id="KW-1185">Reference proteome</keyword>
<dbReference type="Gene3D" id="1.25.40.20">
    <property type="entry name" value="Ankyrin repeat-containing domain"/>
    <property type="match status" value="2"/>
</dbReference>
<evidence type="ECO:0000256" key="1">
    <source>
        <dbReference type="PROSITE-ProRule" id="PRU00023"/>
    </source>
</evidence>
<gene>
    <name evidence="4" type="primary">ankrd54</name>
    <name evidence="4" type="ORF">E2C01_051382</name>
</gene>
<feature type="region of interest" description="Disordered" evidence="2">
    <location>
        <begin position="308"/>
        <end position="402"/>
    </location>
</feature>
<evidence type="ECO:0000313" key="4">
    <source>
        <dbReference type="EMBL" id="MPC57403.1"/>
    </source>
</evidence>
<feature type="chain" id="PRO_5023104796" evidence="3">
    <location>
        <begin position="19"/>
        <end position="402"/>
    </location>
</feature>
<dbReference type="OrthoDB" id="823504at2759"/>
<dbReference type="PROSITE" id="PS50297">
    <property type="entry name" value="ANK_REP_REGION"/>
    <property type="match status" value="1"/>
</dbReference>
<accession>A0A5B7GIY0</accession>
<name>A0A5B7GIY0_PORTR</name>
<dbReference type="PROSITE" id="PS50088">
    <property type="entry name" value="ANK_REPEAT"/>
    <property type="match status" value="1"/>
</dbReference>
<proteinExistence type="predicted"/>
<feature type="compositionally biased region" description="Low complexity" evidence="2">
    <location>
        <begin position="349"/>
        <end position="359"/>
    </location>
</feature>
<evidence type="ECO:0000313" key="5">
    <source>
        <dbReference type="Proteomes" id="UP000324222"/>
    </source>
</evidence>
<dbReference type="InterPro" id="IPR002110">
    <property type="entry name" value="Ankyrin_rpt"/>
</dbReference>
<protein>
    <submittedName>
        <fullName evidence="4">Ankyrin repeat domain-containing protein 54</fullName>
    </submittedName>
</protein>
<dbReference type="Proteomes" id="UP000324222">
    <property type="component" value="Unassembled WGS sequence"/>
</dbReference>
<evidence type="ECO:0000256" key="3">
    <source>
        <dbReference type="SAM" id="SignalP"/>
    </source>
</evidence>
<evidence type="ECO:0000256" key="2">
    <source>
        <dbReference type="SAM" id="MobiDB-lite"/>
    </source>
</evidence>
<sequence>MVVWWWVMLTSRLPPFQQVRLTVAGSASWLLVPRPVISTENSTTRLAEPRGERDRSEPRYFTFSDVHPCTWEGAGRHGTTSSSRRHEANSGAGDPSATSRFLVLNPDVPRERLVTYTSSEGTRLTFADLYTRDYLYTLPVLFLAAARGHSAITYLLLKYGASAGVTDTFGNTPLHLAACQMHVAWESVLDLLEFGAPISRPNTAGTTPLHLQPALVNPSPAHPLLVTLPLTSRRLQEQLVLDCLATFEPPARPEPDPVTSSSRDLASAPVRQSSNLLRRLQGVTSRDKSTTAAAAAATACPAAATAAPAAASSSLRGRVAPGRAGAVRGEREEDAGGMPSAEPSAALLTTSGSVRSRGGSATGPGPDYRSKELTWETLSHLGSRRRIRQLHEEGMDSEDGGE</sequence>
<comment type="caution">
    <text evidence="4">The sequence shown here is derived from an EMBL/GenBank/DDBJ whole genome shotgun (WGS) entry which is preliminary data.</text>
</comment>
<dbReference type="SUPFAM" id="SSF48403">
    <property type="entry name" value="Ankyrin repeat"/>
    <property type="match status" value="1"/>
</dbReference>
<dbReference type="EMBL" id="VSRR010014756">
    <property type="protein sequence ID" value="MPC57403.1"/>
    <property type="molecule type" value="Genomic_DNA"/>
</dbReference>
<keyword evidence="1" id="KW-0040">ANK repeat</keyword>
<reference evidence="4 5" key="1">
    <citation type="submission" date="2019-05" db="EMBL/GenBank/DDBJ databases">
        <title>Another draft genome of Portunus trituberculatus and its Hox gene families provides insights of decapod evolution.</title>
        <authorList>
            <person name="Jeong J.-H."/>
            <person name="Song I."/>
            <person name="Kim S."/>
            <person name="Choi T."/>
            <person name="Kim D."/>
            <person name="Ryu S."/>
            <person name="Kim W."/>
        </authorList>
    </citation>
    <scope>NUCLEOTIDE SEQUENCE [LARGE SCALE GENOMIC DNA]</scope>
    <source>
        <tissue evidence="4">Muscle</tissue>
    </source>
</reference>